<evidence type="ECO:0000313" key="2">
    <source>
        <dbReference type="EMBL" id="AHC26927.1"/>
    </source>
</evidence>
<dbReference type="InterPro" id="IPR006175">
    <property type="entry name" value="YjgF/YER057c/UK114"/>
</dbReference>
<dbReference type="Gene3D" id="3.30.1330.40">
    <property type="entry name" value="RutC-like"/>
    <property type="match status" value="1"/>
</dbReference>
<accession>V5XFX4</accession>
<name>V5XFX4_MYCNE</name>
<comment type="similarity">
    <text evidence="1">Belongs to the RutC family.</text>
</comment>
<dbReference type="SUPFAM" id="SSF55298">
    <property type="entry name" value="YjgF-like"/>
    <property type="match status" value="1"/>
</dbReference>
<proteinExistence type="inferred from homology"/>
<organism evidence="2 3">
    <name type="scientific">Mycolicibacterium neoaurum VKM Ac-1815D</name>
    <dbReference type="NCBI Taxonomy" id="700508"/>
    <lineage>
        <taxon>Bacteria</taxon>
        <taxon>Bacillati</taxon>
        <taxon>Actinomycetota</taxon>
        <taxon>Actinomycetes</taxon>
        <taxon>Mycobacteriales</taxon>
        <taxon>Mycobacteriaceae</taxon>
        <taxon>Mycolicibacterium</taxon>
    </lineage>
</organism>
<dbReference type="Proteomes" id="UP000018763">
    <property type="component" value="Chromosome"/>
</dbReference>
<reference evidence="2 3" key="1">
    <citation type="journal article" date="2014" name="Genome Announc.">
        <title>Complete Genome Sequence of Sterol-Transforming Mycobacterium neoaurum Strain VKM Ac-1815D.</title>
        <authorList>
            <person name="Shtratnikova V.Y."/>
            <person name="Bragin E.Y."/>
            <person name="Dovbnya D.V."/>
            <person name="Pekov Y.A."/>
            <person name="Schelkunov M.I."/>
            <person name="Strizhov N."/>
            <person name="Ivashina T.V."/>
            <person name="Ashapkin V.V."/>
            <person name="Donova M.V."/>
        </authorList>
    </citation>
    <scope>NUCLEOTIDE SEQUENCE [LARGE SCALE GENOMIC DNA]</scope>
    <source>
        <strain evidence="2 3">VKM Ac-1815D</strain>
    </source>
</reference>
<dbReference type="EMBL" id="CP006936">
    <property type="protein sequence ID" value="AHC26927.1"/>
    <property type="molecule type" value="Genomic_DNA"/>
</dbReference>
<dbReference type="GO" id="GO:0005829">
    <property type="term" value="C:cytosol"/>
    <property type="evidence" value="ECO:0007669"/>
    <property type="project" value="TreeGrafter"/>
</dbReference>
<dbReference type="AlphaFoldDB" id="V5XFX4"/>
<dbReference type="InterPro" id="IPR035959">
    <property type="entry name" value="RutC-like_sf"/>
</dbReference>
<dbReference type="GO" id="GO:0019239">
    <property type="term" value="F:deaminase activity"/>
    <property type="evidence" value="ECO:0007669"/>
    <property type="project" value="TreeGrafter"/>
</dbReference>
<protein>
    <submittedName>
        <fullName evidence="2">Endoribonuclease L-PSP</fullName>
    </submittedName>
</protein>
<dbReference type="PANTHER" id="PTHR11803:SF58">
    <property type="entry name" value="PROTEIN HMF1-RELATED"/>
    <property type="match status" value="1"/>
</dbReference>
<evidence type="ECO:0000256" key="1">
    <source>
        <dbReference type="ARBA" id="ARBA00010552"/>
    </source>
</evidence>
<dbReference type="Pfam" id="PF01042">
    <property type="entry name" value="Ribonuc_L-PSP"/>
    <property type="match status" value="1"/>
</dbReference>
<sequence length="144" mass="15473">MRDRAQHIAGRAMTDIVRSAPEIGYLSPQSFAELGISQTVTAGGTVYVSGIAPLTPEFDVVGPDLAEQLRFVLDVLDRSLVAAGTDRTRLVAWTIYARDLTALSGCLPMLRDWVGEHRPASTWIGAAGFIHPAQLIELTATAVI</sequence>
<gene>
    <name evidence="2" type="ORF">D174_21255</name>
</gene>
<dbReference type="CDD" id="cd00448">
    <property type="entry name" value="YjgF_YER057c_UK114_family"/>
    <property type="match status" value="1"/>
</dbReference>
<dbReference type="eggNOG" id="COG0251">
    <property type="taxonomic scope" value="Bacteria"/>
</dbReference>
<dbReference type="PANTHER" id="PTHR11803">
    <property type="entry name" value="2-IMINOBUTANOATE/2-IMINOPROPANOATE DEAMINASE RIDA"/>
    <property type="match status" value="1"/>
</dbReference>
<dbReference type="KEGG" id="mne:D174_21255"/>
<keyword evidence="3" id="KW-1185">Reference proteome</keyword>
<evidence type="ECO:0000313" key="3">
    <source>
        <dbReference type="Proteomes" id="UP000018763"/>
    </source>
</evidence>